<dbReference type="InterPro" id="IPR013655">
    <property type="entry name" value="PAS_fold_3"/>
</dbReference>
<dbReference type="InterPro" id="IPR005467">
    <property type="entry name" value="His_kinase_dom"/>
</dbReference>
<evidence type="ECO:0000313" key="12">
    <source>
        <dbReference type="Proteomes" id="UP000473574"/>
    </source>
</evidence>
<feature type="domain" description="Histidine kinase" evidence="8">
    <location>
        <begin position="955"/>
        <end position="1216"/>
    </location>
</feature>
<dbReference type="PANTHER" id="PTHR43304:SF1">
    <property type="entry name" value="PAC DOMAIN-CONTAINING PROTEIN"/>
    <property type="match status" value="1"/>
</dbReference>
<dbReference type="PRINTS" id="PR00344">
    <property type="entry name" value="BCTRLSENSOR"/>
</dbReference>
<dbReference type="Gene3D" id="1.10.287.130">
    <property type="match status" value="1"/>
</dbReference>
<dbReference type="AlphaFoldDB" id="A0A6M0SI03"/>
<dbReference type="InterPro" id="IPR013767">
    <property type="entry name" value="PAS_fold"/>
</dbReference>
<dbReference type="CDD" id="cd00130">
    <property type="entry name" value="PAS"/>
    <property type="match status" value="2"/>
</dbReference>
<dbReference type="SUPFAM" id="SSF47384">
    <property type="entry name" value="Homodimeric domain of signal transducing histidine kinase"/>
    <property type="match status" value="1"/>
</dbReference>
<dbReference type="InterPro" id="IPR003594">
    <property type="entry name" value="HATPase_dom"/>
</dbReference>
<dbReference type="CDD" id="cd00082">
    <property type="entry name" value="HisKA"/>
    <property type="match status" value="1"/>
</dbReference>
<evidence type="ECO:0000256" key="4">
    <source>
        <dbReference type="ARBA" id="ARBA00022679"/>
    </source>
</evidence>
<keyword evidence="7" id="KW-0175">Coiled coil</keyword>
<evidence type="ECO:0000259" key="8">
    <source>
        <dbReference type="PROSITE" id="PS50109"/>
    </source>
</evidence>
<dbReference type="GO" id="GO:0000155">
    <property type="term" value="F:phosphorelay sensor kinase activity"/>
    <property type="evidence" value="ECO:0007669"/>
    <property type="project" value="InterPro"/>
</dbReference>
<dbReference type="InterPro" id="IPR029016">
    <property type="entry name" value="GAF-like_dom_sf"/>
</dbReference>
<dbReference type="InterPro" id="IPR036097">
    <property type="entry name" value="HisK_dim/P_sf"/>
</dbReference>
<dbReference type="SMART" id="SM00065">
    <property type="entry name" value="GAF"/>
    <property type="match status" value="2"/>
</dbReference>
<feature type="domain" description="PAC" evidence="10">
    <location>
        <begin position="398"/>
        <end position="450"/>
    </location>
</feature>
<keyword evidence="6" id="KW-0902">Two-component regulatory system</keyword>
<dbReference type="InterPro" id="IPR003661">
    <property type="entry name" value="HisK_dim/P_dom"/>
</dbReference>
<name>A0A6M0SI03_9CYAN</name>
<dbReference type="PROSITE" id="PS50112">
    <property type="entry name" value="PAS"/>
    <property type="match status" value="1"/>
</dbReference>
<comment type="catalytic activity">
    <reaction evidence="1">
        <text>ATP + protein L-histidine = ADP + protein N-phospho-L-histidine.</text>
        <dbReference type="EC" id="2.7.13.3"/>
    </reaction>
</comment>
<dbReference type="InterPro" id="IPR035965">
    <property type="entry name" value="PAS-like_dom_sf"/>
</dbReference>
<organism evidence="11 12">
    <name type="scientific">Adonisia turfae CCMR0082</name>
    <dbReference type="NCBI Taxonomy" id="2304604"/>
    <lineage>
        <taxon>Bacteria</taxon>
        <taxon>Bacillati</taxon>
        <taxon>Cyanobacteriota</taxon>
        <taxon>Adonisia</taxon>
        <taxon>Adonisia turfae</taxon>
    </lineage>
</organism>
<dbReference type="Gene3D" id="3.30.565.10">
    <property type="entry name" value="Histidine kinase-like ATPase, C-terminal domain"/>
    <property type="match status" value="1"/>
</dbReference>
<dbReference type="EC" id="2.7.13.3" evidence="2"/>
<dbReference type="Pfam" id="PF08447">
    <property type="entry name" value="PAS_3"/>
    <property type="match status" value="1"/>
</dbReference>
<evidence type="ECO:0000256" key="7">
    <source>
        <dbReference type="SAM" id="Coils"/>
    </source>
</evidence>
<feature type="coiled-coil region" evidence="7">
    <location>
        <begin position="174"/>
        <end position="212"/>
    </location>
</feature>
<dbReference type="RefSeq" id="WP_163671445.1">
    <property type="nucleotide sequence ID" value="NZ_QZCE01000002.1"/>
</dbReference>
<feature type="domain" description="PAS" evidence="9">
    <location>
        <begin position="451"/>
        <end position="522"/>
    </location>
</feature>
<gene>
    <name evidence="11" type="ORF">D0962_36655</name>
</gene>
<dbReference type="NCBIfam" id="TIGR00229">
    <property type="entry name" value="sensory_box"/>
    <property type="match status" value="3"/>
</dbReference>
<evidence type="ECO:0000256" key="3">
    <source>
        <dbReference type="ARBA" id="ARBA00022553"/>
    </source>
</evidence>
<dbReference type="SUPFAM" id="SSF55781">
    <property type="entry name" value="GAF domain-like"/>
    <property type="match status" value="2"/>
</dbReference>
<keyword evidence="3" id="KW-0597">Phosphoprotein</keyword>
<feature type="coiled-coil region" evidence="7">
    <location>
        <begin position="434"/>
        <end position="461"/>
    </location>
</feature>
<dbReference type="PANTHER" id="PTHR43304">
    <property type="entry name" value="PHYTOCHROME-LIKE PROTEIN CPH1"/>
    <property type="match status" value="1"/>
</dbReference>
<dbReference type="SUPFAM" id="SSF55785">
    <property type="entry name" value="PYP-like sensor domain (PAS domain)"/>
    <property type="match status" value="4"/>
</dbReference>
<dbReference type="SUPFAM" id="SSF55874">
    <property type="entry name" value="ATPase domain of HSP90 chaperone/DNA topoisomerase II/histidine kinase"/>
    <property type="match status" value="1"/>
</dbReference>
<protein>
    <recommendedName>
        <fullName evidence="2">histidine kinase</fullName>
        <ecNumber evidence="2">2.7.13.3</ecNumber>
    </recommendedName>
</protein>
<dbReference type="SMART" id="SM00388">
    <property type="entry name" value="HisKA"/>
    <property type="match status" value="1"/>
</dbReference>
<evidence type="ECO:0000256" key="5">
    <source>
        <dbReference type="ARBA" id="ARBA00022777"/>
    </source>
</evidence>
<dbReference type="Proteomes" id="UP000473574">
    <property type="component" value="Unassembled WGS sequence"/>
</dbReference>
<feature type="coiled-coil region" evidence="7">
    <location>
        <begin position="5"/>
        <end position="53"/>
    </location>
</feature>
<proteinExistence type="predicted"/>
<evidence type="ECO:0000256" key="6">
    <source>
        <dbReference type="ARBA" id="ARBA00023012"/>
    </source>
</evidence>
<dbReference type="Pfam" id="PF02518">
    <property type="entry name" value="HATPase_c"/>
    <property type="match status" value="1"/>
</dbReference>
<evidence type="ECO:0000259" key="10">
    <source>
        <dbReference type="PROSITE" id="PS50113"/>
    </source>
</evidence>
<dbReference type="InterPro" id="IPR036890">
    <property type="entry name" value="HATPase_C_sf"/>
</dbReference>
<comment type="caution">
    <text evidence="11">The sequence shown here is derived from an EMBL/GenBank/DDBJ whole genome shotgun (WGS) entry which is preliminary data.</text>
</comment>
<dbReference type="SMART" id="SM00387">
    <property type="entry name" value="HATPase_c"/>
    <property type="match status" value="1"/>
</dbReference>
<dbReference type="GO" id="GO:0006355">
    <property type="term" value="P:regulation of DNA-templated transcription"/>
    <property type="evidence" value="ECO:0007669"/>
    <property type="project" value="InterPro"/>
</dbReference>
<evidence type="ECO:0000313" key="11">
    <source>
        <dbReference type="EMBL" id="NEZ68200.1"/>
    </source>
</evidence>
<dbReference type="InterPro" id="IPR003018">
    <property type="entry name" value="GAF"/>
</dbReference>
<keyword evidence="4" id="KW-0808">Transferase</keyword>
<evidence type="ECO:0000256" key="2">
    <source>
        <dbReference type="ARBA" id="ARBA00012438"/>
    </source>
</evidence>
<reference evidence="11 12" key="1">
    <citation type="journal article" date="2020" name="Microb. Ecol.">
        <title>Ecogenomics of the Marine Benthic Filamentous Cyanobacterium Adonisia.</title>
        <authorList>
            <person name="Walter J.M."/>
            <person name="Coutinho F.H."/>
            <person name="Leomil L."/>
            <person name="Hargreaves P.I."/>
            <person name="Campeao M.E."/>
            <person name="Vieira V.V."/>
            <person name="Silva B.S."/>
            <person name="Fistarol G.O."/>
            <person name="Salomon P.S."/>
            <person name="Sawabe T."/>
            <person name="Mino S."/>
            <person name="Hosokawa M."/>
            <person name="Miyashita H."/>
            <person name="Maruyama F."/>
            <person name="van Verk M.C."/>
            <person name="Dutilh B.E."/>
            <person name="Thompson C.C."/>
            <person name="Thompson F.L."/>
        </authorList>
    </citation>
    <scope>NUCLEOTIDE SEQUENCE [LARGE SCALE GENOMIC DNA]</scope>
    <source>
        <strain evidence="11 12">CCMR0082</strain>
    </source>
</reference>
<dbReference type="InterPro" id="IPR013656">
    <property type="entry name" value="PAS_4"/>
</dbReference>
<keyword evidence="5" id="KW-0418">Kinase</keyword>
<dbReference type="InterPro" id="IPR000014">
    <property type="entry name" value="PAS"/>
</dbReference>
<dbReference type="InterPro" id="IPR004358">
    <property type="entry name" value="Sig_transdc_His_kin-like_C"/>
</dbReference>
<dbReference type="Pfam" id="PF01590">
    <property type="entry name" value="GAF"/>
    <property type="match status" value="2"/>
</dbReference>
<evidence type="ECO:0000259" key="9">
    <source>
        <dbReference type="PROSITE" id="PS50112"/>
    </source>
</evidence>
<dbReference type="Gene3D" id="3.30.450.20">
    <property type="entry name" value="PAS domain"/>
    <property type="match status" value="4"/>
</dbReference>
<dbReference type="Gene3D" id="3.30.450.40">
    <property type="match status" value="2"/>
</dbReference>
<dbReference type="EMBL" id="QZCE01000002">
    <property type="protein sequence ID" value="NEZ68200.1"/>
    <property type="molecule type" value="Genomic_DNA"/>
</dbReference>
<dbReference type="InterPro" id="IPR001610">
    <property type="entry name" value="PAC"/>
</dbReference>
<feature type="domain" description="PAC" evidence="10">
    <location>
        <begin position="127"/>
        <end position="183"/>
    </location>
</feature>
<dbReference type="Pfam" id="PF00989">
    <property type="entry name" value="PAS"/>
    <property type="match status" value="1"/>
</dbReference>
<dbReference type="PROSITE" id="PS50113">
    <property type="entry name" value="PAC"/>
    <property type="match status" value="2"/>
</dbReference>
<dbReference type="InterPro" id="IPR000700">
    <property type="entry name" value="PAS-assoc_C"/>
</dbReference>
<accession>A0A6M0SI03</accession>
<dbReference type="SMART" id="SM00086">
    <property type="entry name" value="PAC"/>
    <property type="match status" value="4"/>
</dbReference>
<dbReference type="Pfam" id="PF08448">
    <property type="entry name" value="PAS_4"/>
    <property type="match status" value="2"/>
</dbReference>
<dbReference type="SMART" id="SM00091">
    <property type="entry name" value="PAS"/>
    <property type="match status" value="3"/>
</dbReference>
<sequence length="1216" mass="137131">MDKDLETYQQRMAELEAANQTLRAQLAAEHQAHQHTTQELQQVRHELQSLQTQPSAQALYWVLDNLPAAAFWKDHNSVYLGCNQQFSKAAGLASPAEIVGKTDFDLPWKREEAEWFRACDRQVMESNTPELNLIEPQRQADGNQYWLETNKIPLHDSQGVVVGILGTYMEITARIEAENQLKQLNEALEQRVDERTQELQSSEARLQKLAANLPGLIFQFRLEADGTRSFPYVSEGCRDIHELEPDDFVRCFDLVHSCDRDALEQALQVSALTLSGFHHEHRIMTPSGKLKWVQTIARPEQMADDSILWDGLIIEVSDRKRAEKEQQRLLSILEATPDIVGICDAQGNHLYLNQAGQTALEIAAEDLGQVKIQACHPPEILEKIETEALPTAIQTGMWQGESYLRSQSGQDFPVSQVILAHRDEDGNLEFLSSVMRDISDLKQAEERIRQKEAQYRQIFETVIDGLAIVNLETGEMLEANPAYYQMHGYVDQASIPSNPGAYIHPDSQPIYQEFLTTVQAGHTFSGQTTNIHRDGSLIGLEIKGLPYNYQGQPHALCVLRDISQRVKLEAERQHQEQALRWIVEGTATQTGEAFFKTCVKHLALALNMQYALIAELIEDGDQQIGKTLAFWNGSDFGENFQYNLAGTPCYNVAHNHAICCHDHSIKEQFPEDNVLVTLNAESYVGIPVLNPGGKFLGYISVINTEPMEQDVELQVFILEIFAARVGAEMERMQFEQALLASTEQIQQQAQREQLLNQIANQIRISLNLDNILDTAVQEIQRFLEVDRCHFAWYIEANHNNDGYWHITSEVQVAGLSSFIGKHAASSFGALTDRLLQQEILQLDDISTVDDDEVKAVLTTLGNKSMLVLPVYAESGKFGVISCIHSQAVRPWQDHEVDLLKSVVAQLKIALNQADLLAQSRARAEELETILTQLQKTQSQLVQSEKMSSLGQMVAGVAHEINNPVSFIYGNLTHAKSYTQDLVTLIESYQQHYPNIPPKIVNIIDEIELDFLKDDLPKLFQSMEVGTERIREIIKSLRLFSRLDEAEIKQVDLHDGIDSTLTILQTRLRAQSWRPEIQVIKEYDDLPQIECYAGQLNQVFMNLLSNAVDALEELDQTRTWQQMENEPSIIRIQTQLLGQLKHPAVAIAITDNGPGIRKNAIEHLFNPFFTTKPVGKGTGLGLSISYQIITETHGGTITYNTETGQGTTFTITLPIRQ</sequence>
<dbReference type="PROSITE" id="PS50109">
    <property type="entry name" value="HIS_KIN"/>
    <property type="match status" value="1"/>
</dbReference>
<dbReference type="InterPro" id="IPR052162">
    <property type="entry name" value="Sensor_kinase/Photoreceptor"/>
</dbReference>
<evidence type="ECO:0000256" key="1">
    <source>
        <dbReference type="ARBA" id="ARBA00000085"/>
    </source>
</evidence>